<dbReference type="EMBL" id="LKEJ01000011">
    <property type="protein sequence ID" value="KTB71833.1"/>
    <property type="molecule type" value="Genomic_DNA"/>
</dbReference>
<sequence length="141" mass="14820">MSDFYKYFKENMDALNLPAPEALFGSLTAAVSTASTILGTIEKLGPTVTLGEIIGAATRLEALAAISAVSAAFYAGAVIGSIAVATGRTLSGGTSLSEVLFTAQKHNLAPEWLSRYLTAYPGIYSARAPGRDSYRHRLAFV</sequence>
<proteinExistence type="predicted"/>
<keyword evidence="1" id="KW-0472">Membrane</keyword>
<reference evidence="2 3" key="1">
    <citation type="submission" date="2015-09" db="EMBL/GenBank/DDBJ databases">
        <title>Genome sequence of ICMP 13104.</title>
        <authorList>
            <person name="Visnovsky S."/>
            <person name="Lu A."/>
            <person name="Panda P."/>
            <person name="Pitman A."/>
        </authorList>
    </citation>
    <scope>NUCLEOTIDE SEQUENCE [LARGE SCALE GENOMIC DNA]</scope>
    <source>
        <strain evidence="2 3">ICMP 13104</strain>
    </source>
</reference>
<dbReference type="AlphaFoldDB" id="A0A0W0IF81"/>
<protein>
    <submittedName>
        <fullName evidence="2">Uncharacterized protein</fullName>
    </submittedName>
</protein>
<keyword evidence="1" id="KW-1133">Transmembrane helix</keyword>
<organism evidence="2 3">
    <name type="scientific">Pseudomonas viridiflava ICMP 13104</name>
    <dbReference type="NCBI Taxonomy" id="1198305"/>
    <lineage>
        <taxon>Bacteria</taxon>
        <taxon>Pseudomonadati</taxon>
        <taxon>Pseudomonadota</taxon>
        <taxon>Gammaproteobacteria</taxon>
        <taxon>Pseudomonadales</taxon>
        <taxon>Pseudomonadaceae</taxon>
        <taxon>Pseudomonas</taxon>
    </lineage>
</organism>
<evidence type="ECO:0000313" key="2">
    <source>
        <dbReference type="EMBL" id="KTB71833.1"/>
    </source>
</evidence>
<evidence type="ECO:0000313" key="3">
    <source>
        <dbReference type="Proteomes" id="UP000053048"/>
    </source>
</evidence>
<comment type="caution">
    <text evidence="2">The sequence shown here is derived from an EMBL/GenBank/DDBJ whole genome shotgun (WGS) entry which is preliminary data.</text>
</comment>
<keyword evidence="1" id="KW-0812">Transmembrane</keyword>
<accession>A0A0W0IF81</accession>
<evidence type="ECO:0000256" key="1">
    <source>
        <dbReference type="SAM" id="Phobius"/>
    </source>
</evidence>
<name>A0A0W0IF81_PSEVI</name>
<keyword evidence="3" id="KW-1185">Reference proteome</keyword>
<feature type="transmembrane region" description="Helical" evidence="1">
    <location>
        <begin position="62"/>
        <end position="85"/>
    </location>
</feature>
<gene>
    <name evidence="2" type="ORF">AO067_05400</name>
</gene>
<dbReference type="Proteomes" id="UP000053048">
    <property type="component" value="Unassembled WGS sequence"/>
</dbReference>